<dbReference type="EMBL" id="FRCX01000001">
    <property type="protein sequence ID" value="SHM32555.1"/>
    <property type="molecule type" value="Genomic_DNA"/>
</dbReference>
<dbReference type="SUPFAM" id="SSF53850">
    <property type="entry name" value="Periplasmic binding protein-like II"/>
    <property type="match status" value="1"/>
</dbReference>
<dbReference type="STRING" id="551987.SAMN05192549_101301"/>
<protein>
    <submittedName>
        <fullName evidence="2">ABC-type amino acid transport substrate-binding protein</fullName>
    </submittedName>
</protein>
<dbReference type="Gene3D" id="3.40.190.10">
    <property type="entry name" value="Periplasmic binding protein-like II"/>
    <property type="match status" value="1"/>
</dbReference>
<feature type="chain" id="PRO_5009926672" evidence="1">
    <location>
        <begin position="23"/>
        <end position="287"/>
    </location>
</feature>
<name>A0A1M7HVS2_9BURK</name>
<organism evidence="2 3">
    <name type="scientific">Duganella sacchari</name>
    <dbReference type="NCBI Taxonomy" id="551987"/>
    <lineage>
        <taxon>Bacteria</taxon>
        <taxon>Pseudomonadati</taxon>
        <taxon>Pseudomonadota</taxon>
        <taxon>Betaproteobacteria</taxon>
        <taxon>Burkholderiales</taxon>
        <taxon>Oxalobacteraceae</taxon>
        <taxon>Telluria group</taxon>
        <taxon>Duganella</taxon>
    </lineage>
</organism>
<keyword evidence="1" id="KW-0732">Signal</keyword>
<dbReference type="RefSeq" id="WP_072780780.1">
    <property type="nucleotide sequence ID" value="NZ_FRCX01000001.1"/>
</dbReference>
<gene>
    <name evidence="2" type="ORF">SAMN05192549_101301</name>
</gene>
<evidence type="ECO:0000313" key="3">
    <source>
        <dbReference type="Proteomes" id="UP000184339"/>
    </source>
</evidence>
<evidence type="ECO:0000256" key="1">
    <source>
        <dbReference type="SAM" id="SignalP"/>
    </source>
</evidence>
<dbReference type="AlphaFoldDB" id="A0A1M7HVS2"/>
<accession>A0A1M7HVS2</accession>
<evidence type="ECO:0000313" key="2">
    <source>
        <dbReference type="EMBL" id="SHM32555.1"/>
    </source>
</evidence>
<dbReference type="OrthoDB" id="547680at2"/>
<feature type="signal peptide" evidence="1">
    <location>
        <begin position="1"/>
        <end position="22"/>
    </location>
</feature>
<sequence length="287" mass="32402">MKLLRRSVLGGLLAMSLPSVRAAATVVRFPRSDGPEPKAEHYPVRLLRMALARSSGDYALQAAGPLMRQSRALLELQHARTIDVMWTMTSQQREKDLLPIRIPLDRGLIGWRLLLIRAHDLPRFKTLRRVADLRALEALQGHDWPDTDILRANGFRVQTASAYNGMFQMLASGRVDYFPRATFEIWDEAAQHARNGLVVAPGLALHYPSAFYYFVNKANVALAADIESGMKRMLADGSYDQLFEAYYGKLVSRAALPGRRVFNLENPLLPSATPLARHELWYHPNEK</sequence>
<reference evidence="3" key="1">
    <citation type="submission" date="2016-11" db="EMBL/GenBank/DDBJ databases">
        <authorList>
            <person name="Varghese N."/>
            <person name="Submissions S."/>
        </authorList>
    </citation>
    <scope>NUCLEOTIDE SEQUENCE [LARGE SCALE GENOMIC DNA]</scope>
    <source>
        <strain evidence="3">Sac-22</strain>
    </source>
</reference>
<dbReference type="Proteomes" id="UP000184339">
    <property type="component" value="Unassembled WGS sequence"/>
</dbReference>
<proteinExistence type="predicted"/>
<keyword evidence="3" id="KW-1185">Reference proteome</keyword>